<accession>A0ABR8VQ90</accession>
<evidence type="ECO:0000259" key="2">
    <source>
        <dbReference type="PROSITE" id="PS51186"/>
    </source>
</evidence>
<dbReference type="CDD" id="cd04301">
    <property type="entry name" value="NAT_SF"/>
    <property type="match status" value="1"/>
</dbReference>
<keyword evidence="1" id="KW-0808">Transferase</keyword>
<protein>
    <submittedName>
        <fullName evidence="3">GNAT family N-acetyltransferase</fullName>
    </submittedName>
</protein>
<dbReference type="PROSITE" id="PS51186">
    <property type="entry name" value="GNAT"/>
    <property type="match status" value="1"/>
</dbReference>
<evidence type="ECO:0000313" key="4">
    <source>
        <dbReference type="Proteomes" id="UP000648182"/>
    </source>
</evidence>
<dbReference type="Gene3D" id="3.40.630.30">
    <property type="match status" value="1"/>
</dbReference>
<dbReference type="InterPro" id="IPR050769">
    <property type="entry name" value="NAT_camello-type"/>
</dbReference>
<keyword evidence="4" id="KW-1185">Reference proteome</keyword>
<dbReference type="PANTHER" id="PTHR13947">
    <property type="entry name" value="GNAT FAMILY N-ACETYLTRANSFERASE"/>
    <property type="match status" value="1"/>
</dbReference>
<evidence type="ECO:0000313" key="3">
    <source>
        <dbReference type="EMBL" id="MBD8006928.1"/>
    </source>
</evidence>
<dbReference type="SUPFAM" id="SSF55729">
    <property type="entry name" value="Acyl-CoA N-acyltransferases (Nat)"/>
    <property type="match status" value="1"/>
</dbReference>
<name>A0ABR8VQ90_9BACI</name>
<gene>
    <name evidence="3" type="ORF">H9631_17820</name>
</gene>
<dbReference type="EMBL" id="JACSPV010000041">
    <property type="protein sequence ID" value="MBD8006928.1"/>
    <property type="molecule type" value="Genomic_DNA"/>
</dbReference>
<dbReference type="Pfam" id="PF00583">
    <property type="entry name" value="Acetyltransf_1"/>
    <property type="match status" value="1"/>
</dbReference>
<sequence length="168" mass="19072">MVVVRDTKETDLVLIKSIRWEAYQEHESKVPAEHWAVLSNSFDQDYSLTEGVQQMVAEVDGEVVGTVVLFPGKMVAYKDLTSKALEYPELRMLAVSSNCRGKGVAKALVQECIHRSKKQGYHAMGLHTADFMENAIHLYKSLGFQRMKELDFVPLDDGIIVKAFRIYF</sequence>
<dbReference type="InterPro" id="IPR016181">
    <property type="entry name" value="Acyl_CoA_acyltransferase"/>
</dbReference>
<dbReference type="PANTHER" id="PTHR13947:SF37">
    <property type="entry name" value="LD18367P"/>
    <property type="match status" value="1"/>
</dbReference>
<proteinExistence type="predicted"/>
<organism evidence="3 4">
    <name type="scientific">Bacillus norwichensis</name>
    <dbReference type="NCBI Taxonomy" id="2762217"/>
    <lineage>
        <taxon>Bacteria</taxon>
        <taxon>Bacillati</taxon>
        <taxon>Bacillota</taxon>
        <taxon>Bacilli</taxon>
        <taxon>Bacillales</taxon>
        <taxon>Bacillaceae</taxon>
        <taxon>Bacillus</taxon>
    </lineage>
</organism>
<dbReference type="RefSeq" id="WP_191815216.1">
    <property type="nucleotide sequence ID" value="NZ_JACSPV010000041.1"/>
</dbReference>
<comment type="caution">
    <text evidence="3">The sequence shown here is derived from an EMBL/GenBank/DDBJ whole genome shotgun (WGS) entry which is preliminary data.</text>
</comment>
<feature type="domain" description="N-acetyltransferase" evidence="2">
    <location>
        <begin position="2"/>
        <end position="168"/>
    </location>
</feature>
<dbReference type="Proteomes" id="UP000648182">
    <property type="component" value="Unassembled WGS sequence"/>
</dbReference>
<evidence type="ECO:0000256" key="1">
    <source>
        <dbReference type="ARBA" id="ARBA00022679"/>
    </source>
</evidence>
<reference evidence="3 4" key="1">
    <citation type="submission" date="2020-08" db="EMBL/GenBank/DDBJ databases">
        <title>A Genomic Blueprint of the Chicken Gut Microbiome.</title>
        <authorList>
            <person name="Gilroy R."/>
            <person name="Ravi A."/>
            <person name="Getino M."/>
            <person name="Pursley I."/>
            <person name="Horton D.L."/>
            <person name="Alikhan N.-F."/>
            <person name="Baker D."/>
            <person name="Gharbi K."/>
            <person name="Hall N."/>
            <person name="Watson M."/>
            <person name="Adriaenssens E.M."/>
            <person name="Foster-Nyarko E."/>
            <person name="Jarju S."/>
            <person name="Secka A."/>
            <person name="Antonio M."/>
            <person name="Oren A."/>
            <person name="Chaudhuri R."/>
            <person name="La Ragione R.M."/>
            <person name="Hildebrand F."/>
            <person name="Pallen M.J."/>
        </authorList>
    </citation>
    <scope>NUCLEOTIDE SEQUENCE [LARGE SCALE GENOMIC DNA]</scope>
    <source>
        <strain evidence="3 4">Sa1BUA2</strain>
    </source>
</reference>
<dbReference type="InterPro" id="IPR000182">
    <property type="entry name" value="GNAT_dom"/>
</dbReference>